<dbReference type="AlphaFoldDB" id="A0A5P6VTV7"/>
<dbReference type="EMBL" id="CP043028">
    <property type="protein sequence ID" value="QFJ55189.1"/>
    <property type="molecule type" value="Genomic_DNA"/>
</dbReference>
<dbReference type="Gene3D" id="3.30.565.40">
    <property type="entry name" value="Fervidobacterium nodosum Rt17-B1 like"/>
    <property type="match status" value="1"/>
</dbReference>
<evidence type="ECO:0000313" key="1">
    <source>
        <dbReference type="EMBL" id="QFJ55189.1"/>
    </source>
</evidence>
<dbReference type="InterPro" id="IPR037126">
    <property type="entry name" value="PdaC/RsiV-like_sf"/>
</dbReference>
<proteinExistence type="predicted"/>
<organism evidence="1 2">
    <name type="scientific">Pseudobutyrivibrio xylanivorans</name>
    <dbReference type="NCBI Taxonomy" id="185007"/>
    <lineage>
        <taxon>Bacteria</taxon>
        <taxon>Bacillati</taxon>
        <taxon>Bacillota</taxon>
        <taxon>Clostridia</taxon>
        <taxon>Lachnospirales</taxon>
        <taxon>Lachnospiraceae</taxon>
        <taxon>Pseudobutyrivibrio</taxon>
    </lineage>
</organism>
<protein>
    <submittedName>
        <fullName evidence="1">DUF3298 domain-containing protein</fullName>
    </submittedName>
</protein>
<dbReference type="OrthoDB" id="5637at2"/>
<gene>
    <name evidence="1" type="ORF">FXF36_10110</name>
</gene>
<dbReference type="PROSITE" id="PS51257">
    <property type="entry name" value="PROKAR_LIPOPROTEIN"/>
    <property type="match status" value="1"/>
</dbReference>
<name>A0A5P6VTV7_PSEXY</name>
<dbReference type="Gene3D" id="3.90.640.20">
    <property type="entry name" value="Heat-shock cognate protein, ATPase"/>
    <property type="match status" value="1"/>
</dbReference>
<reference evidence="2" key="1">
    <citation type="submission" date="2019-08" db="EMBL/GenBank/DDBJ databases">
        <title>Complete Genome Sequence of the Polysaccharide-Degrading Rumen Bacterium Pseudobutyrivibrio xylanivorans MA3014.</title>
        <authorList>
            <person name="Palevich N."/>
            <person name="Maclean P.H."/>
            <person name="Kelly W.J."/>
            <person name="Leahy S.C."/>
            <person name="Rakonjac J."/>
            <person name="Attwood G.T."/>
        </authorList>
    </citation>
    <scope>NUCLEOTIDE SEQUENCE [LARGE SCALE GENOMIC DNA]</scope>
    <source>
        <strain evidence="2">MA3014</strain>
    </source>
</reference>
<accession>A0A5P6VTV7</accession>
<dbReference type="KEGG" id="pxv:FXF36_10110"/>
<evidence type="ECO:0000313" key="2">
    <source>
        <dbReference type="Proteomes" id="UP000327030"/>
    </source>
</evidence>
<sequence length="619" mass="71104">MKKSIVILLCAALAVGSCGCKKDDITTAITDVKESVEETVTEAISSSDEQYYLTYDNNIGYTVDTDGKEISKYTFEDFKDVFEEIGVDYEYGVSIDGMYDGIIYFHYSNYSGEKSTLNYYAIDAASKKWVIYFSAADIWSPMAFDYYKGKVYVDIRTYEDIASQEEHVFSVEPETLTFTEEASDINDILQAHKGKLIEPAKYYQCLKRTYDEAGYLVVQERYEEGEYTKYSFSKLTHEGETPFEDFQKGDNYLLGYSKNYLYLNEYDSDGLLMICYSLEDGSTHIINGENYSDGYLDYEDGIVYYQMTTEKQYGVNEYTVYRYDCRKDQNDKLYATSKIPGTGNDRFGVDGFRLFDGQIYALQFFGNEEKWARFNEYSGTFEDLGLTVQEYSSLNYGTINYYSYTEKCSACGVTVSKNYGENFVLDAKYSAHADEINKQLEYADAKNGEVVTDAYADDCEWHKDYEEQGCETNETTVSDISIINDRFLEVRMAGYWYGGGAHGMPDREEKIFDLTTGEELGISDFYSGTEEEFKTFVAGKVKEDYQKSSDKYFAENADDAYSSAYESVHIDSGNIIWYEDHAVYYFYPYDLGSYAAGFIEVELPYSEFLGTNQLKRITE</sequence>
<dbReference type="RefSeq" id="WP_151623741.1">
    <property type="nucleotide sequence ID" value="NZ_CP043028.1"/>
</dbReference>
<dbReference type="Proteomes" id="UP000327030">
    <property type="component" value="Chromosome 1"/>
</dbReference>